<evidence type="ECO:0000256" key="6">
    <source>
        <dbReference type="PROSITE-ProRule" id="PRU00042"/>
    </source>
</evidence>
<feature type="region of interest" description="Disordered" evidence="7">
    <location>
        <begin position="235"/>
        <end position="254"/>
    </location>
</feature>
<reference evidence="9 10" key="1">
    <citation type="journal article" date="2022" name="Nat. Genet.">
        <title>Improved pea reference genome and pan-genome highlight genomic features and evolutionary characteristics.</title>
        <authorList>
            <person name="Yang T."/>
            <person name="Liu R."/>
            <person name="Luo Y."/>
            <person name="Hu S."/>
            <person name="Wang D."/>
            <person name="Wang C."/>
            <person name="Pandey M.K."/>
            <person name="Ge S."/>
            <person name="Xu Q."/>
            <person name="Li N."/>
            <person name="Li G."/>
            <person name="Huang Y."/>
            <person name="Saxena R.K."/>
            <person name="Ji Y."/>
            <person name="Li M."/>
            <person name="Yan X."/>
            <person name="He Y."/>
            <person name="Liu Y."/>
            <person name="Wang X."/>
            <person name="Xiang C."/>
            <person name="Varshney R.K."/>
            <person name="Ding H."/>
            <person name="Gao S."/>
            <person name="Zong X."/>
        </authorList>
    </citation>
    <scope>NUCLEOTIDE SEQUENCE [LARGE SCALE GENOMIC DNA]</scope>
    <source>
        <strain evidence="9 10">cv. Zhongwan 6</strain>
    </source>
</reference>
<accession>A0A9D4XZZ1</accession>
<evidence type="ECO:0000259" key="8">
    <source>
        <dbReference type="PROSITE" id="PS50157"/>
    </source>
</evidence>
<dbReference type="GO" id="GO:0008270">
    <property type="term" value="F:zinc ion binding"/>
    <property type="evidence" value="ECO:0007669"/>
    <property type="project" value="UniProtKB-KW"/>
</dbReference>
<evidence type="ECO:0000256" key="5">
    <source>
        <dbReference type="ARBA" id="ARBA00023242"/>
    </source>
</evidence>
<evidence type="ECO:0000256" key="7">
    <source>
        <dbReference type="SAM" id="MobiDB-lite"/>
    </source>
</evidence>
<dbReference type="Gramene" id="Psat03G0294700-T1">
    <property type="protein sequence ID" value="KAI5427726.1"/>
    <property type="gene ID" value="KIW84_032947"/>
</dbReference>
<dbReference type="SUPFAM" id="SSF57667">
    <property type="entry name" value="beta-beta-alpha zinc fingers"/>
    <property type="match status" value="1"/>
</dbReference>
<organism evidence="9 10">
    <name type="scientific">Pisum sativum</name>
    <name type="common">Garden pea</name>
    <name type="synonym">Lathyrus oleraceus</name>
    <dbReference type="NCBI Taxonomy" id="3888"/>
    <lineage>
        <taxon>Eukaryota</taxon>
        <taxon>Viridiplantae</taxon>
        <taxon>Streptophyta</taxon>
        <taxon>Embryophyta</taxon>
        <taxon>Tracheophyta</taxon>
        <taxon>Spermatophyta</taxon>
        <taxon>Magnoliopsida</taxon>
        <taxon>eudicotyledons</taxon>
        <taxon>Gunneridae</taxon>
        <taxon>Pentapetalae</taxon>
        <taxon>rosids</taxon>
        <taxon>fabids</taxon>
        <taxon>Fabales</taxon>
        <taxon>Fabaceae</taxon>
        <taxon>Papilionoideae</taxon>
        <taxon>50 kb inversion clade</taxon>
        <taxon>NPAAA clade</taxon>
        <taxon>Hologalegina</taxon>
        <taxon>IRL clade</taxon>
        <taxon>Fabeae</taxon>
        <taxon>Lathyrus</taxon>
    </lineage>
</organism>
<name>A0A9D4XZZ1_PEA</name>
<dbReference type="PANTHER" id="PTHR47287">
    <property type="entry name" value="C2H2 AND C2HC ZINC FINGERS SUPERFAMILY PROTEIN"/>
    <property type="match status" value="1"/>
</dbReference>
<evidence type="ECO:0000256" key="2">
    <source>
        <dbReference type="ARBA" id="ARBA00022723"/>
    </source>
</evidence>
<comment type="caution">
    <text evidence="9">The sequence shown here is derived from an EMBL/GenBank/DDBJ whole genome shotgun (WGS) entry which is preliminary data.</text>
</comment>
<dbReference type="AlphaFoldDB" id="A0A9D4XZZ1"/>
<dbReference type="PROSITE" id="PS50157">
    <property type="entry name" value="ZINC_FINGER_C2H2_2"/>
    <property type="match status" value="1"/>
</dbReference>
<protein>
    <recommendedName>
        <fullName evidence="8">C2H2-type domain-containing protein</fullName>
    </recommendedName>
</protein>
<dbReference type="GO" id="GO:0005634">
    <property type="term" value="C:nucleus"/>
    <property type="evidence" value="ECO:0007669"/>
    <property type="project" value="UniProtKB-SubCell"/>
</dbReference>
<evidence type="ECO:0000313" key="9">
    <source>
        <dbReference type="EMBL" id="KAI5427726.1"/>
    </source>
</evidence>
<evidence type="ECO:0000256" key="3">
    <source>
        <dbReference type="ARBA" id="ARBA00022771"/>
    </source>
</evidence>
<evidence type="ECO:0000256" key="1">
    <source>
        <dbReference type="ARBA" id="ARBA00004123"/>
    </source>
</evidence>
<feature type="region of interest" description="Disordered" evidence="7">
    <location>
        <begin position="1"/>
        <end position="21"/>
    </location>
</feature>
<gene>
    <name evidence="9" type="ORF">KIW84_032947</name>
</gene>
<feature type="domain" description="C2H2-type" evidence="8">
    <location>
        <begin position="38"/>
        <end position="65"/>
    </location>
</feature>
<dbReference type="Gene3D" id="3.30.160.60">
    <property type="entry name" value="Classic Zinc Finger"/>
    <property type="match status" value="1"/>
</dbReference>
<keyword evidence="4" id="KW-0862">Zinc</keyword>
<dbReference type="Proteomes" id="UP001058974">
    <property type="component" value="Chromosome 3"/>
</dbReference>
<keyword evidence="3 6" id="KW-0863">Zinc-finger</keyword>
<comment type="subcellular location">
    <subcellularLocation>
        <location evidence="1">Nucleus</location>
    </subcellularLocation>
</comment>
<sequence>MVEVAESKVNKELKKDEYSSSSQNIIAEVVPEQEVKEFPCLFCNKKFSNSQALGGHQNAHKRERDLKKIEQKRKEEEMDSSINHRSNFSHPYPYSDPTHYQGYPYFYDNLQHPVGTQMNNVTPSLFGSPFGGYGGMYMPNTPSSPPPFFMQVSKPPLTPPCLGMTSFLGRNQTPALSISQRPNTMEFRLSSQVNQTSPSGEDAERNSDAKFLSHYLPIKTRDFIGGSQLLAEVNVSSSSTTESTSEELDLGLKL</sequence>
<dbReference type="InterPro" id="IPR044246">
    <property type="entry name" value="ZFP3-like"/>
</dbReference>
<evidence type="ECO:0000313" key="10">
    <source>
        <dbReference type="Proteomes" id="UP001058974"/>
    </source>
</evidence>
<feature type="region of interest" description="Disordered" evidence="7">
    <location>
        <begin position="71"/>
        <end position="90"/>
    </location>
</feature>
<evidence type="ECO:0000256" key="4">
    <source>
        <dbReference type="ARBA" id="ARBA00022833"/>
    </source>
</evidence>
<feature type="compositionally biased region" description="Basic and acidic residues" evidence="7">
    <location>
        <begin position="1"/>
        <end position="18"/>
    </location>
</feature>
<keyword evidence="10" id="KW-1185">Reference proteome</keyword>
<dbReference type="InterPro" id="IPR013087">
    <property type="entry name" value="Znf_C2H2_type"/>
</dbReference>
<proteinExistence type="predicted"/>
<dbReference type="EMBL" id="JAMSHJ010000003">
    <property type="protein sequence ID" value="KAI5427726.1"/>
    <property type="molecule type" value="Genomic_DNA"/>
</dbReference>
<dbReference type="PROSITE" id="PS00028">
    <property type="entry name" value="ZINC_FINGER_C2H2_1"/>
    <property type="match status" value="1"/>
</dbReference>
<keyword evidence="5" id="KW-0539">Nucleus</keyword>
<feature type="compositionally biased region" description="Acidic residues" evidence="7">
    <location>
        <begin position="244"/>
        <end position="254"/>
    </location>
</feature>
<dbReference type="PANTHER" id="PTHR47287:SF9">
    <property type="entry name" value="ZINC FINGER PROTEIN 4-LIKE"/>
    <property type="match status" value="1"/>
</dbReference>
<dbReference type="GO" id="GO:0009788">
    <property type="term" value="P:negative regulation of abscisic acid-activated signaling pathway"/>
    <property type="evidence" value="ECO:0007669"/>
    <property type="project" value="InterPro"/>
</dbReference>
<feature type="compositionally biased region" description="Polar residues" evidence="7">
    <location>
        <begin position="80"/>
        <end position="89"/>
    </location>
</feature>
<dbReference type="InterPro" id="IPR036236">
    <property type="entry name" value="Znf_C2H2_sf"/>
</dbReference>
<keyword evidence="2" id="KW-0479">Metal-binding</keyword>